<accession>A0A078KU09</accession>
<dbReference type="EMBL" id="CCSB01000001">
    <property type="protein sequence ID" value="CDZ76531.1"/>
    <property type="molecule type" value="Genomic_DNA"/>
</dbReference>
<dbReference type="PANTHER" id="PTHR31649">
    <property type="entry name" value="AGAP009604-PA"/>
    <property type="match status" value="1"/>
</dbReference>
<dbReference type="PANTHER" id="PTHR31649:SF1">
    <property type="entry name" value="FARNESOIC ACID O-METHYL TRANSFERASE DOMAIN-CONTAINING PROTEIN"/>
    <property type="match status" value="1"/>
</dbReference>
<dbReference type="RefSeq" id="WP_081934977.1">
    <property type="nucleotide sequence ID" value="NZ_CCVW01000001.1"/>
</dbReference>
<sequence>MRINYLLLLSSLFFLPLYAGSYSTNSLAEAFRTGFDTDGKPLFLCIGKLFGSRQPGKTWQGYKRCNIPYGGKEYIVDHFEIPSRRQFHHSYWQRDIHLAVQIGQDTNGNRLFLCQTLFQGSRQPGKTWPGYNHCNISYGGREIITDNYSVLTIPRDSTTRSQVHQPTDVVAKCLHGNFGDKACGYNCVRSISRVACAKTPDEQCMADKFGRISCGRNCRIDQFNRVKCLG</sequence>
<dbReference type="OrthoDB" id="5635115at2"/>
<feature type="chain" id="PRO_5009743998" evidence="1">
    <location>
        <begin position="20"/>
        <end position="230"/>
    </location>
</feature>
<feature type="signal peptide" evidence="1">
    <location>
        <begin position="1"/>
        <end position="19"/>
    </location>
</feature>
<dbReference type="AlphaFoldDB" id="A0A078KU09"/>
<proteinExistence type="predicted"/>
<dbReference type="eggNOG" id="ENOG502ZSBH">
    <property type="taxonomic scope" value="Bacteria"/>
</dbReference>
<reference evidence="2 3" key="1">
    <citation type="submission" date="2014-06" db="EMBL/GenBank/DDBJ databases">
        <authorList>
            <person name="Urmite Genomes Urmite Genomes"/>
        </authorList>
    </citation>
    <scope>NUCLEOTIDE SEQUENCE [LARGE SCALE GENOMIC DNA]</scope>
</reference>
<dbReference type="Pfam" id="PF11901">
    <property type="entry name" value="DM9"/>
    <property type="match status" value="1"/>
</dbReference>
<evidence type="ECO:0000313" key="3">
    <source>
        <dbReference type="Proteomes" id="UP000044071"/>
    </source>
</evidence>
<dbReference type="Proteomes" id="UP000044071">
    <property type="component" value="Unassembled WGS sequence"/>
</dbReference>
<protein>
    <submittedName>
        <fullName evidence="2">Uncharacterized protein</fullName>
    </submittedName>
</protein>
<dbReference type="STRING" id="1034943.BN59_00801"/>
<gene>
    <name evidence="2" type="ORF">BN59_00801</name>
</gene>
<name>A0A078KU09_9GAMM</name>
<evidence type="ECO:0000256" key="1">
    <source>
        <dbReference type="SAM" id="SignalP"/>
    </source>
</evidence>
<keyword evidence="1" id="KW-0732">Signal</keyword>
<keyword evidence="3" id="KW-1185">Reference proteome</keyword>
<evidence type="ECO:0000313" key="2">
    <source>
        <dbReference type="EMBL" id="CDZ76531.1"/>
    </source>
</evidence>
<organism evidence="2 3">
    <name type="scientific">Legionella massiliensis</name>
    <dbReference type="NCBI Taxonomy" id="1034943"/>
    <lineage>
        <taxon>Bacteria</taxon>
        <taxon>Pseudomonadati</taxon>
        <taxon>Pseudomonadota</taxon>
        <taxon>Gammaproteobacteria</taxon>
        <taxon>Legionellales</taxon>
        <taxon>Legionellaceae</taxon>
        <taxon>Legionella</taxon>
    </lineage>
</organism>
<dbReference type="InterPro" id="IPR006616">
    <property type="entry name" value="DM9_repeat"/>
</dbReference>